<dbReference type="Gene3D" id="2.120.10.30">
    <property type="entry name" value="TolB, C-terminal domain"/>
    <property type="match status" value="3"/>
</dbReference>
<evidence type="ECO:0000256" key="2">
    <source>
        <dbReference type="ARBA" id="ARBA00022741"/>
    </source>
</evidence>
<accession>A0A937URL1</accession>
<feature type="domain" description="Protein kinase" evidence="7">
    <location>
        <begin position="16"/>
        <end position="273"/>
    </location>
</feature>
<organism evidence="8 9">
    <name type="scientific">Frankia nepalensis</name>
    <dbReference type="NCBI Taxonomy" id="1836974"/>
    <lineage>
        <taxon>Bacteria</taxon>
        <taxon>Bacillati</taxon>
        <taxon>Actinomycetota</taxon>
        <taxon>Actinomycetes</taxon>
        <taxon>Frankiales</taxon>
        <taxon>Frankiaceae</taxon>
        <taxon>Frankia</taxon>
    </lineage>
</organism>
<dbReference type="CDD" id="cd14014">
    <property type="entry name" value="STKc_PknB_like"/>
    <property type="match status" value="1"/>
</dbReference>
<dbReference type="EMBL" id="JAEACQ010000263">
    <property type="protein sequence ID" value="MBL7631243.1"/>
    <property type="molecule type" value="Genomic_DNA"/>
</dbReference>
<keyword evidence="9" id="KW-1185">Reference proteome</keyword>
<comment type="caution">
    <text evidence="8">The sequence shown here is derived from an EMBL/GenBank/DDBJ whole genome shotgun (WGS) entry which is preliminary data.</text>
</comment>
<reference evidence="8" key="1">
    <citation type="submission" date="2020-12" db="EMBL/GenBank/DDBJ databases">
        <title>Genomic characterization of non-nitrogen-fixing Frankia strains.</title>
        <authorList>
            <person name="Carlos-Shanley C."/>
            <person name="Guerra T."/>
            <person name="Hahn D."/>
        </authorList>
    </citation>
    <scope>NUCLEOTIDE SEQUENCE</scope>
    <source>
        <strain evidence="8">CN6</strain>
    </source>
</reference>
<dbReference type="Proteomes" id="UP000604475">
    <property type="component" value="Unassembled WGS sequence"/>
</dbReference>
<evidence type="ECO:0000313" key="9">
    <source>
        <dbReference type="Proteomes" id="UP000604475"/>
    </source>
</evidence>
<name>A0A937URL1_9ACTN</name>
<dbReference type="InterPro" id="IPR000719">
    <property type="entry name" value="Prot_kinase_dom"/>
</dbReference>
<sequence>MAVVDRARVGAALPGYTLGAELGAGAFGLVLGAHHQDLDRQVAVKVLVNTAPQAVAEFRAEARLLARLDHPHIVRTYDYVARGDLCLLVMELLAGPTLARRRPRPEASCAIVLALADALAHAHAHGVLHRDIKPANVLFTETGQPKLADFGISKIVEGSASTASRVVGTPRYMAPEQITGGRLSPATDLYALAAVLYELLSGSPLVPRRVPLPVLLYHHLEVVPPPPPGVPEPLADVVTRSLAKRPEDRHPDARAFAADLARAATKVFGRGWLDRSGIPARISEDVRALTTSRLARLGGPDGTGDGRRGRRPLAWAGVGATAALLAGTLAVGGAVGGGISWAAWGERPEPTPTPTTPPPAWQPTTLQLGMITRVFAADEGYAGDDGPVDLASFDLLSGFELDPKRGHLYIADTYNERVRRVDRNGIVTTVAGNGVKGFAGDAGPATKAQLSWPWDVAVADDGTLYIVDIENNRVRRIDTRGVITTVAGTGDAGGNYNGPVGEDGLTFSGDGVPATQAHLNEPNSVVFDGYGNLYLADGFHNRIRRIDTKGVITTVAGTGVEGFAGDGGPATRAFLDYPSDLTIGPDGSLYFIDEGNVRIRRVTPQGVITTIAGNGSREYSGDDGPATTAGLGSSGTIEIDAAGTIYLAGESRIRRIDTQGMITTIAGTGESGDSGDGGPAKEAEIGFVVGLALDDQGILYVLTSDGRLRAIRVAEPPCLAPPCPSPTASRPAASPTGSPRPPASPSGTPLPSMTSPPVTSPPETTAEPPATAPVATGS</sequence>
<dbReference type="InterPro" id="IPR008271">
    <property type="entry name" value="Ser/Thr_kinase_AS"/>
</dbReference>
<dbReference type="Pfam" id="PF25021">
    <property type="entry name" value="TEN_NHL"/>
    <property type="match status" value="2"/>
</dbReference>
<keyword evidence="3 8" id="KW-0418">Kinase</keyword>
<dbReference type="InterPro" id="IPR017441">
    <property type="entry name" value="Protein_kinase_ATP_BS"/>
</dbReference>
<evidence type="ECO:0000256" key="3">
    <source>
        <dbReference type="ARBA" id="ARBA00022777"/>
    </source>
</evidence>
<dbReference type="InterPro" id="IPR011009">
    <property type="entry name" value="Kinase-like_dom_sf"/>
</dbReference>
<dbReference type="AlphaFoldDB" id="A0A937URL1"/>
<dbReference type="Pfam" id="PF00069">
    <property type="entry name" value="Pkinase"/>
    <property type="match status" value="1"/>
</dbReference>
<feature type="binding site" evidence="5">
    <location>
        <position position="45"/>
    </location>
    <ligand>
        <name>ATP</name>
        <dbReference type="ChEBI" id="CHEBI:30616"/>
    </ligand>
</feature>
<dbReference type="PANTHER" id="PTHR43289:SF34">
    <property type="entry name" value="SERINE_THREONINE-PROTEIN KINASE YBDM-RELATED"/>
    <property type="match status" value="1"/>
</dbReference>
<evidence type="ECO:0000256" key="4">
    <source>
        <dbReference type="ARBA" id="ARBA00022840"/>
    </source>
</evidence>
<proteinExistence type="predicted"/>
<feature type="compositionally biased region" description="Low complexity" evidence="6">
    <location>
        <begin position="745"/>
        <end position="778"/>
    </location>
</feature>
<dbReference type="InterPro" id="IPR011042">
    <property type="entry name" value="6-blade_b-propeller_TolB-like"/>
</dbReference>
<dbReference type="Gene3D" id="1.10.510.10">
    <property type="entry name" value="Transferase(Phosphotransferase) domain 1"/>
    <property type="match status" value="1"/>
</dbReference>
<dbReference type="InterPro" id="IPR056822">
    <property type="entry name" value="TEN_NHL"/>
</dbReference>
<dbReference type="SUPFAM" id="SSF101898">
    <property type="entry name" value="NHL repeat"/>
    <property type="match status" value="1"/>
</dbReference>
<protein>
    <submittedName>
        <fullName evidence="8">Protein kinase</fullName>
    </submittedName>
</protein>
<keyword evidence="1" id="KW-0808">Transferase</keyword>
<evidence type="ECO:0000256" key="6">
    <source>
        <dbReference type="SAM" id="MobiDB-lite"/>
    </source>
</evidence>
<dbReference type="PROSITE" id="PS00108">
    <property type="entry name" value="PROTEIN_KINASE_ST"/>
    <property type="match status" value="1"/>
</dbReference>
<dbReference type="PROSITE" id="PS00107">
    <property type="entry name" value="PROTEIN_KINASE_ATP"/>
    <property type="match status" value="1"/>
</dbReference>
<dbReference type="PROSITE" id="PS50011">
    <property type="entry name" value="PROTEIN_KINASE_DOM"/>
    <property type="match status" value="1"/>
</dbReference>
<dbReference type="GO" id="GO:0005524">
    <property type="term" value="F:ATP binding"/>
    <property type="evidence" value="ECO:0007669"/>
    <property type="project" value="UniProtKB-UniRule"/>
</dbReference>
<evidence type="ECO:0000256" key="5">
    <source>
        <dbReference type="PROSITE-ProRule" id="PRU10141"/>
    </source>
</evidence>
<dbReference type="SMART" id="SM00220">
    <property type="entry name" value="S_TKc"/>
    <property type="match status" value="1"/>
</dbReference>
<feature type="compositionally biased region" description="Low complexity" evidence="6">
    <location>
        <begin position="726"/>
        <end position="737"/>
    </location>
</feature>
<evidence type="ECO:0000313" key="8">
    <source>
        <dbReference type="EMBL" id="MBL7631243.1"/>
    </source>
</evidence>
<dbReference type="Gene3D" id="3.30.200.20">
    <property type="entry name" value="Phosphorylase Kinase, domain 1"/>
    <property type="match status" value="1"/>
</dbReference>
<keyword evidence="2 5" id="KW-0547">Nucleotide-binding</keyword>
<dbReference type="SUPFAM" id="SSF56112">
    <property type="entry name" value="Protein kinase-like (PK-like)"/>
    <property type="match status" value="1"/>
</dbReference>
<gene>
    <name evidence="8" type="ORF">I7412_29600</name>
</gene>
<dbReference type="PANTHER" id="PTHR43289">
    <property type="entry name" value="MITOGEN-ACTIVATED PROTEIN KINASE KINASE KINASE 20-RELATED"/>
    <property type="match status" value="1"/>
</dbReference>
<evidence type="ECO:0000256" key="1">
    <source>
        <dbReference type="ARBA" id="ARBA00022679"/>
    </source>
</evidence>
<feature type="region of interest" description="Disordered" evidence="6">
    <location>
        <begin position="717"/>
        <end position="778"/>
    </location>
</feature>
<dbReference type="GO" id="GO:0004674">
    <property type="term" value="F:protein serine/threonine kinase activity"/>
    <property type="evidence" value="ECO:0007669"/>
    <property type="project" value="TreeGrafter"/>
</dbReference>
<evidence type="ECO:0000259" key="7">
    <source>
        <dbReference type="PROSITE" id="PS50011"/>
    </source>
</evidence>
<keyword evidence="4 5" id="KW-0067">ATP-binding</keyword>
<dbReference type="RefSeq" id="WP_203004496.1">
    <property type="nucleotide sequence ID" value="NZ_JADWYU010000198.1"/>
</dbReference>